<sequence>MFTAMRRSALSIAAAGALVATPALAMGAGVSPATYDASVDPGSTVHVTKTVTTPDIPPKPDIVLVVDRTGSMGGALNDVKAKMGAVIDSVQAAQPDAEFAVVAYCDTGETPFSLVRQLTASRTDAVNAVNSIALCGGGDTPEAQLDALWQIGSGGGQIAFRSGSTRALAWFGDSNGHDPSEGHTLADAIASLQGVAARVVAINVDSGSGNGLDNGGQATAITTATGGQYFPSVAEAGVADAILAGLGNLPAEVTANVSCDPGLSIAFAPTLPRTVTSGEDVVLDEAITVAPGATQGATLTCTTTFLVNGADAGPDFVQTVTIKVNDVTPPTVACGPGVNPDGVTPPGYSKAGFYQLVASDNLPGTTVRLTDTATGASFGPYAPGTYVKLTQAPGATPSSVPFSGMVDWHVTVRGDLLLTATDAAGNTATATCTVPPNGR</sequence>
<accession>A0ABN3LYT8</accession>
<evidence type="ECO:0000256" key="3">
    <source>
        <dbReference type="ARBA" id="ARBA00022729"/>
    </source>
</evidence>
<name>A0ABN3LYT8_9MICO</name>
<organism evidence="6 7">
    <name type="scientific">Terrabacter carboxydivorans</name>
    <dbReference type="NCBI Taxonomy" id="619730"/>
    <lineage>
        <taxon>Bacteria</taxon>
        <taxon>Bacillati</taxon>
        <taxon>Actinomycetota</taxon>
        <taxon>Actinomycetes</taxon>
        <taxon>Micrococcales</taxon>
        <taxon>Intrasporangiaceae</taxon>
        <taxon>Terrabacter</taxon>
    </lineage>
</organism>
<keyword evidence="2" id="KW-0964">Secreted</keyword>
<proteinExistence type="predicted"/>
<keyword evidence="7" id="KW-1185">Reference proteome</keyword>
<dbReference type="Proteomes" id="UP001500730">
    <property type="component" value="Unassembled WGS sequence"/>
</dbReference>
<dbReference type="SUPFAM" id="SSF53300">
    <property type="entry name" value="vWA-like"/>
    <property type="match status" value="1"/>
</dbReference>
<reference evidence="6 7" key="1">
    <citation type="journal article" date="2019" name="Int. J. Syst. Evol. Microbiol.">
        <title>The Global Catalogue of Microorganisms (GCM) 10K type strain sequencing project: providing services to taxonomists for standard genome sequencing and annotation.</title>
        <authorList>
            <consortium name="The Broad Institute Genomics Platform"/>
            <consortium name="The Broad Institute Genome Sequencing Center for Infectious Disease"/>
            <person name="Wu L."/>
            <person name="Ma J."/>
        </authorList>
    </citation>
    <scope>NUCLEOTIDE SEQUENCE [LARGE SCALE GENOMIC DNA]</scope>
    <source>
        <strain evidence="6 7">JCM 16259</strain>
    </source>
</reference>
<dbReference type="CDD" id="cd00198">
    <property type="entry name" value="vWFA"/>
    <property type="match status" value="1"/>
</dbReference>
<dbReference type="InterPro" id="IPR036465">
    <property type="entry name" value="vWFA_dom_sf"/>
</dbReference>
<evidence type="ECO:0000259" key="5">
    <source>
        <dbReference type="PROSITE" id="PS50234"/>
    </source>
</evidence>
<protein>
    <recommendedName>
        <fullName evidence="5">VWFA domain-containing protein</fullName>
    </recommendedName>
</protein>
<evidence type="ECO:0000256" key="4">
    <source>
        <dbReference type="SAM" id="SignalP"/>
    </source>
</evidence>
<comment type="caution">
    <text evidence="6">The sequence shown here is derived from an EMBL/GenBank/DDBJ whole genome shotgun (WGS) entry which is preliminary data.</text>
</comment>
<comment type="subcellular location">
    <subcellularLocation>
        <location evidence="1">Secreted</location>
    </subcellularLocation>
</comment>
<dbReference type="Gene3D" id="3.40.50.410">
    <property type="entry name" value="von Willebrand factor, type A domain"/>
    <property type="match status" value="1"/>
</dbReference>
<evidence type="ECO:0000256" key="1">
    <source>
        <dbReference type="ARBA" id="ARBA00004613"/>
    </source>
</evidence>
<dbReference type="RefSeq" id="WP_344256091.1">
    <property type="nucleotide sequence ID" value="NZ_BAAARE010000014.1"/>
</dbReference>
<feature type="chain" id="PRO_5047081125" description="VWFA domain-containing protein" evidence="4">
    <location>
        <begin position="26"/>
        <end position="439"/>
    </location>
</feature>
<feature type="domain" description="VWFA" evidence="5">
    <location>
        <begin position="61"/>
        <end position="253"/>
    </location>
</feature>
<dbReference type="Pfam" id="PF25106">
    <property type="entry name" value="VWA_4"/>
    <property type="match status" value="1"/>
</dbReference>
<dbReference type="InterPro" id="IPR056861">
    <property type="entry name" value="HMCN1-like_VWA"/>
</dbReference>
<gene>
    <name evidence="6" type="ORF">GCM10009858_32870</name>
</gene>
<dbReference type="PROSITE" id="PS50234">
    <property type="entry name" value="VWFA"/>
    <property type="match status" value="1"/>
</dbReference>
<evidence type="ECO:0000313" key="7">
    <source>
        <dbReference type="Proteomes" id="UP001500730"/>
    </source>
</evidence>
<dbReference type="EMBL" id="BAAARE010000014">
    <property type="protein sequence ID" value="GAA2492259.1"/>
    <property type="molecule type" value="Genomic_DNA"/>
</dbReference>
<evidence type="ECO:0000256" key="2">
    <source>
        <dbReference type="ARBA" id="ARBA00022525"/>
    </source>
</evidence>
<feature type="signal peptide" evidence="4">
    <location>
        <begin position="1"/>
        <end position="25"/>
    </location>
</feature>
<keyword evidence="3 4" id="KW-0732">Signal</keyword>
<evidence type="ECO:0000313" key="6">
    <source>
        <dbReference type="EMBL" id="GAA2492259.1"/>
    </source>
</evidence>
<dbReference type="InterPro" id="IPR002035">
    <property type="entry name" value="VWF_A"/>
</dbReference>